<feature type="transmembrane region" description="Helical" evidence="1">
    <location>
        <begin position="132"/>
        <end position="154"/>
    </location>
</feature>
<reference evidence="2 3" key="1">
    <citation type="submission" date="2016-09" db="EMBL/GenBank/DDBJ databases">
        <title>Extensive genetic diversity and differential bi-allelic expression allows diatom success in the polar Southern Ocean.</title>
        <authorList>
            <consortium name="DOE Joint Genome Institute"/>
            <person name="Mock T."/>
            <person name="Otillar R.P."/>
            <person name="Strauss J."/>
            <person name="Dupont C."/>
            <person name="Frickenhaus S."/>
            <person name="Maumus F."/>
            <person name="Mcmullan M."/>
            <person name="Sanges R."/>
            <person name="Schmutz J."/>
            <person name="Toseland A."/>
            <person name="Valas R."/>
            <person name="Veluchamy A."/>
            <person name="Ward B.J."/>
            <person name="Allen A."/>
            <person name="Barry K."/>
            <person name="Falciatore A."/>
            <person name="Ferrante M."/>
            <person name="Fortunato A.E."/>
            <person name="Gloeckner G."/>
            <person name="Gruber A."/>
            <person name="Hipkin R."/>
            <person name="Janech M."/>
            <person name="Kroth P."/>
            <person name="Leese F."/>
            <person name="Lindquist E."/>
            <person name="Lyon B.R."/>
            <person name="Martin J."/>
            <person name="Mayer C."/>
            <person name="Parker M."/>
            <person name="Quesneville H."/>
            <person name="Raymond J."/>
            <person name="Uhlig C."/>
            <person name="Valentin K.U."/>
            <person name="Worden A.Z."/>
            <person name="Armbrust E.V."/>
            <person name="Bowler C."/>
            <person name="Green B."/>
            <person name="Moulton V."/>
            <person name="Van Oosterhout C."/>
            <person name="Grigoriev I."/>
        </authorList>
    </citation>
    <scope>NUCLEOTIDE SEQUENCE [LARGE SCALE GENOMIC DNA]</scope>
    <source>
        <strain evidence="2 3">CCMP1102</strain>
    </source>
</reference>
<accession>A0A1E7F9G7</accession>
<evidence type="ECO:0000313" key="3">
    <source>
        <dbReference type="Proteomes" id="UP000095751"/>
    </source>
</evidence>
<feature type="transmembrane region" description="Helical" evidence="1">
    <location>
        <begin position="174"/>
        <end position="195"/>
    </location>
</feature>
<gene>
    <name evidence="2" type="ORF">FRACYDRAFT_241352</name>
</gene>
<protein>
    <submittedName>
        <fullName evidence="2">Uncharacterized protein</fullName>
    </submittedName>
</protein>
<evidence type="ECO:0000313" key="2">
    <source>
        <dbReference type="EMBL" id="OEU14797.1"/>
    </source>
</evidence>
<organism evidence="2 3">
    <name type="scientific">Fragilariopsis cylindrus CCMP1102</name>
    <dbReference type="NCBI Taxonomy" id="635003"/>
    <lineage>
        <taxon>Eukaryota</taxon>
        <taxon>Sar</taxon>
        <taxon>Stramenopiles</taxon>
        <taxon>Ochrophyta</taxon>
        <taxon>Bacillariophyta</taxon>
        <taxon>Bacillariophyceae</taxon>
        <taxon>Bacillariophycidae</taxon>
        <taxon>Bacillariales</taxon>
        <taxon>Bacillariaceae</taxon>
        <taxon>Fragilariopsis</taxon>
    </lineage>
</organism>
<feature type="transmembrane region" description="Helical" evidence="1">
    <location>
        <begin position="12"/>
        <end position="33"/>
    </location>
</feature>
<keyword evidence="1" id="KW-0812">Transmembrane</keyword>
<sequence>MACTQCNACARTFKIIVLLIAIMGLICGILGSFSCEFYSTDNGGDIRDALDSVGLSDLADVGQVQFGIFGYEGRNDQCIDYPNGTFNDQVDWDWFGLVQTSQINAAVSIAFGILGILLTLMELIICNFIGSCTFAMFSFFVAWATMAGAIGTFITGVVNSGFCTDSPCSFGGPGLGLCAWSIFCYFVVNCMMCCIPRPDAWLKGSEGKDANDDVAAIPAATANTARAEEEMTPVVTGIAPDPEAQVAEEVVVEAHA</sequence>
<dbReference type="Proteomes" id="UP000095751">
    <property type="component" value="Unassembled WGS sequence"/>
</dbReference>
<proteinExistence type="predicted"/>
<keyword evidence="3" id="KW-1185">Reference proteome</keyword>
<keyword evidence="1" id="KW-1133">Transmembrane helix</keyword>
<dbReference type="AlphaFoldDB" id="A0A1E7F9G7"/>
<feature type="transmembrane region" description="Helical" evidence="1">
    <location>
        <begin position="103"/>
        <end position="125"/>
    </location>
</feature>
<dbReference type="KEGG" id="fcy:FRACYDRAFT_241352"/>
<evidence type="ECO:0000256" key="1">
    <source>
        <dbReference type="SAM" id="Phobius"/>
    </source>
</evidence>
<name>A0A1E7F9G7_9STRA</name>
<dbReference type="InParanoid" id="A0A1E7F9G7"/>
<keyword evidence="1" id="KW-0472">Membrane</keyword>
<dbReference type="EMBL" id="KV784360">
    <property type="protein sequence ID" value="OEU14797.1"/>
    <property type="molecule type" value="Genomic_DNA"/>
</dbReference>